<dbReference type="InterPro" id="IPR050490">
    <property type="entry name" value="Bact_solute-bd_prot1"/>
</dbReference>
<dbReference type="PROSITE" id="PS51257">
    <property type="entry name" value="PROKAR_LIPOPROTEIN"/>
    <property type="match status" value="1"/>
</dbReference>
<feature type="chain" id="PRO_5040879998" evidence="1">
    <location>
        <begin position="21"/>
        <end position="430"/>
    </location>
</feature>
<dbReference type="Proteomes" id="UP001152172">
    <property type="component" value="Unassembled WGS sequence"/>
</dbReference>
<sequence length="430" mass="47577">MKINKMIKVLLFASVFYLLAGCSDSSETSSSSSEDKEIKFMHLWPEGSSKQHYDVVNEIIADYEKEHEGVKVDLEVLSNEQYKDKLRVLSTSKELPDVGMTWAAGFLEPYVGGNMFAPLDDVIGDQLSDSFVPGTAEAYALDGKTYGLPLELNIVTLYYNKAMFDEQGLEAPKTFEELENVIKVFKEDGIDPIALGNKDAWTGSLWYMYLADRLGGAEVLNKAIDRSGSFEDPALVEAAQKVQDLVDMGAFVNGFNGLADEEAKSMFMSEQVPMYLIATWDLPNYTTNETVPQEFRDSVEYLKFPTVDGNGDMNSFVGGPGVGLFVAEDSKVKEEAKDFAAYFVKKWGEKAVTQAGVIPATKVDADSLDLPEMYIDILNELNEASNITLFADVQMSPDVAQVHLDSIQALFGKEMTPEEFAKAHEEALSK</sequence>
<reference evidence="2" key="1">
    <citation type="submission" date="2022-05" db="EMBL/GenBank/DDBJ databases">
        <authorList>
            <person name="Colautti A."/>
            <person name="Iacumin L."/>
        </authorList>
    </citation>
    <scope>NUCLEOTIDE SEQUENCE</scope>
    <source>
        <strain evidence="2">DSM 30747</strain>
    </source>
</reference>
<dbReference type="PANTHER" id="PTHR43649">
    <property type="entry name" value="ARABINOSE-BINDING PROTEIN-RELATED"/>
    <property type="match status" value="1"/>
</dbReference>
<feature type="signal peptide" evidence="1">
    <location>
        <begin position="1"/>
        <end position="20"/>
    </location>
</feature>
<keyword evidence="3" id="KW-1185">Reference proteome</keyword>
<protein>
    <submittedName>
        <fullName evidence="2">Extracellular solute-binding protein</fullName>
    </submittedName>
</protein>
<dbReference type="Pfam" id="PF01547">
    <property type="entry name" value="SBP_bac_1"/>
    <property type="match status" value="1"/>
</dbReference>
<dbReference type="EMBL" id="JAMKBI010000007">
    <property type="protein sequence ID" value="MCZ8533774.1"/>
    <property type="molecule type" value="Genomic_DNA"/>
</dbReference>
<evidence type="ECO:0000313" key="2">
    <source>
        <dbReference type="EMBL" id="MCZ8533774.1"/>
    </source>
</evidence>
<gene>
    <name evidence="2" type="ORF">M9R61_10655</name>
</gene>
<dbReference type="PANTHER" id="PTHR43649:SF12">
    <property type="entry name" value="DIACETYLCHITOBIOSE BINDING PROTEIN DASA"/>
    <property type="match status" value="1"/>
</dbReference>
<evidence type="ECO:0000313" key="3">
    <source>
        <dbReference type="Proteomes" id="UP001152172"/>
    </source>
</evidence>
<name>A0A9X3R9R4_9BACI</name>
<organism evidence="2 3">
    <name type="scientific">Psychrobacillus psychrodurans</name>
    <dbReference type="NCBI Taxonomy" id="126157"/>
    <lineage>
        <taxon>Bacteria</taxon>
        <taxon>Bacillati</taxon>
        <taxon>Bacillota</taxon>
        <taxon>Bacilli</taxon>
        <taxon>Bacillales</taxon>
        <taxon>Bacillaceae</taxon>
        <taxon>Psychrobacillus</taxon>
    </lineage>
</organism>
<keyword evidence="1" id="KW-0732">Signal</keyword>
<evidence type="ECO:0000256" key="1">
    <source>
        <dbReference type="SAM" id="SignalP"/>
    </source>
</evidence>
<dbReference type="Gene3D" id="3.40.190.10">
    <property type="entry name" value="Periplasmic binding protein-like II"/>
    <property type="match status" value="2"/>
</dbReference>
<dbReference type="InterPro" id="IPR006059">
    <property type="entry name" value="SBP"/>
</dbReference>
<dbReference type="RefSeq" id="WP_269922058.1">
    <property type="nucleotide sequence ID" value="NZ_JAMKBI010000007.1"/>
</dbReference>
<dbReference type="AlphaFoldDB" id="A0A9X3R9R4"/>
<accession>A0A9X3R9R4</accession>
<comment type="caution">
    <text evidence="2">The sequence shown here is derived from an EMBL/GenBank/DDBJ whole genome shotgun (WGS) entry which is preliminary data.</text>
</comment>
<dbReference type="SUPFAM" id="SSF53850">
    <property type="entry name" value="Periplasmic binding protein-like II"/>
    <property type="match status" value="1"/>
</dbReference>
<proteinExistence type="predicted"/>